<dbReference type="RefSeq" id="WP_260796400.1">
    <property type="nucleotide sequence ID" value="NZ_CP093313.1"/>
</dbReference>
<keyword evidence="1" id="KW-0378">Hydrolase</keyword>
<dbReference type="InterPro" id="IPR001932">
    <property type="entry name" value="PPM-type_phosphatase-like_dom"/>
</dbReference>
<keyword evidence="6" id="KW-1185">Reference proteome</keyword>
<feature type="transmembrane region" description="Helical" evidence="2">
    <location>
        <begin position="220"/>
        <end position="243"/>
    </location>
</feature>
<feature type="transmembrane region" description="Helical" evidence="2">
    <location>
        <begin position="375"/>
        <end position="393"/>
    </location>
</feature>
<dbReference type="AlphaFoldDB" id="A0A9J7BV58"/>
<dbReference type="InterPro" id="IPR036457">
    <property type="entry name" value="PPM-type-like_dom_sf"/>
</dbReference>
<reference evidence="5" key="1">
    <citation type="submission" date="2021-04" db="EMBL/GenBank/DDBJ databases">
        <title>Phylogenetic analysis of Acidobacteriaceae.</title>
        <authorList>
            <person name="Qiu L."/>
            <person name="Zhang Q."/>
        </authorList>
    </citation>
    <scope>NUCLEOTIDE SEQUENCE</scope>
    <source>
        <strain evidence="5">DSM 25168</strain>
    </source>
</reference>
<name>A0A9J7BV58_9BACT</name>
<evidence type="ECO:0000256" key="2">
    <source>
        <dbReference type="SAM" id="Phobius"/>
    </source>
</evidence>
<evidence type="ECO:0000259" key="4">
    <source>
        <dbReference type="SMART" id="SM00331"/>
    </source>
</evidence>
<dbReference type="EMBL" id="CP093313">
    <property type="protein sequence ID" value="UWZ86763.1"/>
    <property type="molecule type" value="Genomic_DNA"/>
</dbReference>
<proteinExistence type="predicted"/>
<keyword evidence="2" id="KW-1133">Transmembrane helix</keyword>
<evidence type="ECO:0000313" key="6">
    <source>
        <dbReference type="Proteomes" id="UP001059380"/>
    </source>
</evidence>
<protein>
    <submittedName>
        <fullName evidence="5">SpoIIE family protein phosphatase</fullName>
    </submittedName>
</protein>
<dbReference type="KEGG" id="orp:MOP44_12635"/>
<dbReference type="Gene3D" id="3.60.40.10">
    <property type="entry name" value="PPM-type phosphatase domain"/>
    <property type="match status" value="1"/>
</dbReference>
<dbReference type="InterPro" id="IPR052016">
    <property type="entry name" value="Bact_Sigma-Reg"/>
</dbReference>
<evidence type="ECO:0000256" key="1">
    <source>
        <dbReference type="ARBA" id="ARBA00022801"/>
    </source>
</evidence>
<feature type="transmembrane region" description="Helical" evidence="2">
    <location>
        <begin position="317"/>
        <end position="336"/>
    </location>
</feature>
<dbReference type="Proteomes" id="UP001059380">
    <property type="component" value="Chromosome"/>
</dbReference>
<feature type="signal peptide" evidence="3">
    <location>
        <begin position="1"/>
        <end position="20"/>
    </location>
</feature>
<keyword evidence="3" id="KW-0732">Signal</keyword>
<organism evidence="5 6">
    <name type="scientific">Occallatibacter riparius</name>
    <dbReference type="NCBI Taxonomy" id="1002689"/>
    <lineage>
        <taxon>Bacteria</taxon>
        <taxon>Pseudomonadati</taxon>
        <taxon>Acidobacteriota</taxon>
        <taxon>Terriglobia</taxon>
        <taxon>Terriglobales</taxon>
        <taxon>Acidobacteriaceae</taxon>
        <taxon>Occallatibacter</taxon>
    </lineage>
</organism>
<keyword evidence="2" id="KW-0812">Transmembrane</keyword>
<dbReference type="Pfam" id="PF07228">
    <property type="entry name" value="SpoIIE"/>
    <property type="match status" value="1"/>
</dbReference>
<dbReference type="SUPFAM" id="SSF49785">
    <property type="entry name" value="Galactose-binding domain-like"/>
    <property type="match status" value="1"/>
</dbReference>
<dbReference type="Gene3D" id="2.60.120.260">
    <property type="entry name" value="Galactose-binding domain-like"/>
    <property type="match status" value="1"/>
</dbReference>
<sequence>MRRQLLCFLAAVTMVLPAAAQSVTAVRYQYGDNAAWADPAFDDSSWPVASKGEFPGPRFDSDGFVWVRAKLQVPAVDGQPLALQCASAESVIDSYELFVNGTRVGQYGAFPPHAAPLIAPQILVFDIPKGIATPGSVATVALRGWTFPANRDRGPIGRTQYPISAGLKIDNALLLHAVAAETQARATLRSTPQLAVGLVFIVLGVIVLVLGFWSRSRGLFLCAIWLIVAPIFLSFLALVSVAAGADLRILGALFQVANGIGMGAALELLWTVQGYRNRLFLQFGRACWIAVTLGGVLMCSLSSAGPLVRTAIFVNDWGLFAFDALLVVANLWALAGRGRSRPFAAAMLIINIGYFLEVAGASVRFDFFPLDLFQTGFYLSIFAVAAILVRGVWKEWKQADDLRIEFAAGRELQMKLVPQNLPNVCNLRLNAAYIPAKDVGGDFYQVIELPDCSTLFLLGDVSGKGLKAAMTGLVTIGAANALAAETSDPAVLLQRLNREICRLRNEGFITCLCARVSVDGFVTFSNAGHLSPYVNSEEIQLESGLPLGLVQGVEYPATNIQLAPGDTLTLLSDGVVEAQSSSGELFGFDRTRELIHLPADAIAQAALTFGQADDITVLTLTFVPAEVPA</sequence>
<feature type="transmembrane region" description="Helical" evidence="2">
    <location>
        <begin position="343"/>
        <end position="363"/>
    </location>
</feature>
<dbReference type="SMART" id="SM00331">
    <property type="entry name" value="PP2C_SIG"/>
    <property type="match status" value="1"/>
</dbReference>
<keyword evidence="2" id="KW-0472">Membrane</keyword>
<gene>
    <name evidence="5" type="ORF">MOP44_12635</name>
</gene>
<dbReference type="GO" id="GO:0016791">
    <property type="term" value="F:phosphatase activity"/>
    <property type="evidence" value="ECO:0007669"/>
    <property type="project" value="TreeGrafter"/>
</dbReference>
<feature type="transmembrane region" description="Helical" evidence="2">
    <location>
        <begin position="283"/>
        <end position="305"/>
    </location>
</feature>
<dbReference type="PANTHER" id="PTHR43156">
    <property type="entry name" value="STAGE II SPORULATION PROTEIN E-RELATED"/>
    <property type="match status" value="1"/>
</dbReference>
<accession>A0A9J7BV58</accession>
<feature type="transmembrane region" description="Helical" evidence="2">
    <location>
        <begin position="194"/>
        <end position="213"/>
    </location>
</feature>
<evidence type="ECO:0000313" key="5">
    <source>
        <dbReference type="EMBL" id="UWZ86763.1"/>
    </source>
</evidence>
<dbReference type="InterPro" id="IPR008979">
    <property type="entry name" value="Galactose-bd-like_sf"/>
</dbReference>
<dbReference type="SUPFAM" id="SSF81606">
    <property type="entry name" value="PP2C-like"/>
    <property type="match status" value="1"/>
</dbReference>
<dbReference type="PANTHER" id="PTHR43156:SF2">
    <property type="entry name" value="STAGE II SPORULATION PROTEIN E"/>
    <property type="match status" value="1"/>
</dbReference>
<feature type="domain" description="PPM-type phosphatase" evidence="4">
    <location>
        <begin position="424"/>
        <end position="622"/>
    </location>
</feature>
<feature type="transmembrane region" description="Helical" evidence="2">
    <location>
        <begin position="249"/>
        <end position="271"/>
    </location>
</feature>
<evidence type="ECO:0000256" key="3">
    <source>
        <dbReference type="SAM" id="SignalP"/>
    </source>
</evidence>
<feature type="chain" id="PRO_5039936812" evidence="3">
    <location>
        <begin position="21"/>
        <end position="629"/>
    </location>
</feature>